<organism evidence="3 4">
    <name type="scientific">Priestia filamentosa</name>
    <dbReference type="NCBI Taxonomy" id="1402861"/>
    <lineage>
        <taxon>Bacteria</taxon>
        <taxon>Bacillati</taxon>
        <taxon>Bacillota</taxon>
        <taxon>Bacilli</taxon>
        <taxon>Bacillales</taxon>
        <taxon>Bacillaceae</taxon>
        <taxon>Priestia</taxon>
    </lineage>
</organism>
<reference evidence="3 4" key="1">
    <citation type="journal article" date="2015" name="PLoS ONE">
        <title>Genome Sequence of Bacillus endophyticus and Analysis of Its Companion Mechanism in the Ketogulonigenium vulgare-Bacillus Strain Consortium.</title>
        <authorList>
            <person name="Jia N."/>
            <person name="Du J."/>
            <person name="Ding M.Z."/>
            <person name="Gao F."/>
            <person name="Yuan Y.J."/>
        </authorList>
    </citation>
    <scope>NUCLEOTIDE SEQUENCE [LARGE SCALE GENOMIC DNA]</scope>
    <source>
        <strain evidence="3 4">Hbe603</strain>
    </source>
</reference>
<dbReference type="EMBL" id="CP011974">
    <property type="protein sequence ID" value="AKO93631.1"/>
    <property type="molecule type" value="Genomic_DNA"/>
</dbReference>
<dbReference type="Proteomes" id="UP000036202">
    <property type="component" value="Chromosome"/>
</dbReference>
<dbReference type="RefSeq" id="WP_046217724.1">
    <property type="nucleotide sequence ID" value="NZ_CP011974.1"/>
</dbReference>
<accession>A0A0H4KL98</accession>
<dbReference type="PROSITE" id="PS00455">
    <property type="entry name" value="AMP_BINDING"/>
    <property type="match status" value="1"/>
</dbReference>
<dbReference type="NCBIfam" id="NF005797">
    <property type="entry name" value="PRK07638.1"/>
    <property type="match status" value="1"/>
</dbReference>
<dbReference type="KEGG" id="beo:BEH_17040"/>
<dbReference type="GO" id="GO:0031956">
    <property type="term" value="F:medium-chain fatty acid-CoA ligase activity"/>
    <property type="evidence" value="ECO:0007669"/>
    <property type="project" value="TreeGrafter"/>
</dbReference>
<reference evidence="4" key="2">
    <citation type="submission" date="2015-06" db="EMBL/GenBank/DDBJ databases">
        <title>Genome Sequence of Bacillus endophyticus and Analysis of its Companion Mechanism in the Ketogulonigenium vulgare-Bacillus strain Consortium.</title>
        <authorList>
            <person name="Jia N."/>
            <person name="Du J."/>
            <person name="Ding M.-Z."/>
            <person name="Gao F."/>
            <person name="Yuan Y.-J."/>
        </authorList>
    </citation>
    <scope>NUCLEOTIDE SEQUENCE [LARGE SCALE GENOMIC DNA]</scope>
    <source>
        <strain evidence="4">Hbe603</strain>
    </source>
</reference>
<dbReference type="InterPro" id="IPR025110">
    <property type="entry name" value="AMP-bd_C"/>
</dbReference>
<dbReference type="Gene3D" id="3.40.50.12780">
    <property type="entry name" value="N-terminal domain of ligase-like"/>
    <property type="match status" value="1"/>
</dbReference>
<dbReference type="InterPro" id="IPR000873">
    <property type="entry name" value="AMP-dep_synth/lig_dom"/>
</dbReference>
<dbReference type="PANTHER" id="PTHR43201">
    <property type="entry name" value="ACYL-COA SYNTHETASE"/>
    <property type="match status" value="1"/>
</dbReference>
<dbReference type="OrthoDB" id="9757771at2"/>
<name>A0A0H4KL98_9BACI</name>
<dbReference type="GO" id="GO:0006631">
    <property type="term" value="P:fatty acid metabolic process"/>
    <property type="evidence" value="ECO:0007669"/>
    <property type="project" value="TreeGrafter"/>
</dbReference>
<dbReference type="InterPro" id="IPR042099">
    <property type="entry name" value="ANL_N_sf"/>
</dbReference>
<protein>
    <submittedName>
        <fullName evidence="3">Acyl-CoA synthetase</fullName>
    </submittedName>
</protein>
<dbReference type="Pfam" id="PF13193">
    <property type="entry name" value="AMP-binding_C"/>
    <property type="match status" value="1"/>
</dbReference>
<dbReference type="SUPFAM" id="SSF56801">
    <property type="entry name" value="Acetyl-CoA synthetase-like"/>
    <property type="match status" value="1"/>
</dbReference>
<dbReference type="AlphaFoldDB" id="A0A0H4KL98"/>
<dbReference type="InterPro" id="IPR020845">
    <property type="entry name" value="AMP-binding_CS"/>
</dbReference>
<keyword evidence="4" id="KW-1185">Reference proteome</keyword>
<sequence length="479" mass="53940">MNITSTYEKYADRNPLRPALVTAKETLSYKEWNNLIQKTAGWFQNYSKKPLKVAFLLQNSLEFLQIFTGASRAGWTAIPLDPRSSPMELEERLSLSSPHVLLTSASLSRKLSFTKKFALVEDWKIEVEKTLPSPVLSVDPLSPFYMGFTSGSTGKPKAFLRSQKSWVKSFDCNKTDFHMHSEECVLVPGPLVHSLFLYGAISTLFLGGTVHLLERFSPSAVLSLLKSKNITTVYSVPTMIEALLSKGEKVNSSFKMLSSGAKWEPSTRQKALALFPFMKHYEFYGASELSFVSVLNNENRNHASSVGTPCQHVSVKIVGDKGEILPPREIGTVYVKSELRFLGYLKGDGIDSPNEWMTVDDMGYLDEQGFLYIIGRKHNMILYGGLNIFPEEIEEILKKHENVQEAAVIGVTDAYWGQKPLAFIVGNASKRELSSFVRKHLSSYKVPRLWRFVKELPYTSSGKIARQALKNHLETEEIQ</sequence>
<dbReference type="InterPro" id="IPR045851">
    <property type="entry name" value="AMP-bd_C_sf"/>
</dbReference>
<proteinExistence type="inferred from homology"/>
<evidence type="ECO:0000313" key="3">
    <source>
        <dbReference type="EMBL" id="AKO93631.1"/>
    </source>
</evidence>
<evidence type="ECO:0000256" key="1">
    <source>
        <dbReference type="ARBA" id="ARBA00006432"/>
    </source>
</evidence>
<comment type="similarity">
    <text evidence="1">Belongs to the ATP-dependent AMP-binding enzyme family.</text>
</comment>
<evidence type="ECO:0000313" key="4">
    <source>
        <dbReference type="Proteomes" id="UP000036202"/>
    </source>
</evidence>
<dbReference type="PANTHER" id="PTHR43201:SF5">
    <property type="entry name" value="MEDIUM-CHAIN ACYL-COA LIGASE ACSF2, MITOCHONDRIAL"/>
    <property type="match status" value="1"/>
</dbReference>
<dbReference type="Gene3D" id="3.30.300.30">
    <property type="match status" value="1"/>
</dbReference>
<dbReference type="Pfam" id="PF00501">
    <property type="entry name" value="AMP-binding"/>
    <property type="match status" value="1"/>
</dbReference>
<evidence type="ECO:0000256" key="2">
    <source>
        <dbReference type="ARBA" id="ARBA00022598"/>
    </source>
</evidence>
<gene>
    <name evidence="3" type="ORF">BEH_17040</name>
</gene>
<keyword evidence="2" id="KW-0436">Ligase</keyword>
<dbReference type="PATRIC" id="fig|135735.6.peg.3621"/>